<proteinExistence type="predicted"/>
<feature type="domain" description="Fibronectin type-III" evidence="3">
    <location>
        <begin position="334"/>
        <end position="427"/>
    </location>
</feature>
<comment type="caution">
    <text evidence="4">The sequence shown here is derived from an EMBL/GenBank/DDBJ whole genome shotgun (WGS) entry which is preliminary data.</text>
</comment>
<dbReference type="InterPro" id="IPR013783">
    <property type="entry name" value="Ig-like_fold"/>
</dbReference>
<evidence type="ECO:0000256" key="2">
    <source>
        <dbReference type="SAM" id="SignalP"/>
    </source>
</evidence>
<dbReference type="EMBL" id="JBHSDU010000015">
    <property type="protein sequence ID" value="MFC4313274.1"/>
    <property type="molecule type" value="Genomic_DNA"/>
</dbReference>
<dbReference type="PANTHER" id="PTHR14340">
    <property type="entry name" value="MICROFIBRIL-ASSOCIATED GLYCOPROTEIN 3"/>
    <property type="match status" value="1"/>
</dbReference>
<dbReference type="PANTHER" id="PTHR14340:SF11">
    <property type="entry name" value="IG-LIKE DOMAIN-CONTAINING PROTEIN"/>
    <property type="match status" value="1"/>
</dbReference>
<evidence type="ECO:0000259" key="3">
    <source>
        <dbReference type="PROSITE" id="PS50853"/>
    </source>
</evidence>
<feature type="domain" description="Fibronectin type-III" evidence="3">
    <location>
        <begin position="238"/>
        <end position="330"/>
    </location>
</feature>
<dbReference type="PROSITE" id="PS50853">
    <property type="entry name" value="FN3"/>
    <property type="match status" value="4"/>
</dbReference>
<dbReference type="InterPro" id="IPR003961">
    <property type="entry name" value="FN3_dom"/>
</dbReference>
<sequence>MHHQRRRVVTRTFNWVFWMAQLFWAAAFAQDTQPPTTPTNLAAIASSSTGVVVNWNPSTDDVAVTGYQVERCQGSACNTSFTQFNISSTGWANSGLTPSTTYGYRVRARDAVPNYSAYTTIVYVTTKALPDTQAPTTPTNLTAVASSSTGVVVNWNPSTDNVAVTGYQLERCQGSGCTSSFTQFDIASAGWANTGLTPSTTYGYRVRALDAVPNYSAFTNIVYVTTQSAGGDTQAPTTPTNFTAVASSSTGVVINWNPSTDNVAVTGYQVERCQGSGCNSAFVQFDISSAGWANSGLAASTTYGYRVRARDAVPNYSAFTSIVYVTTPGSDTQAPTIPGSLSVTAGPNQLTLAWTGSTDNVAVTAYLIERCSGSPCTYTQIASVSGTSYTDTNVVVATSYSYRVRARDAVPNYSGYSSVISALPAACD</sequence>
<feature type="chain" id="PRO_5045456215" evidence="2">
    <location>
        <begin position="30"/>
        <end position="428"/>
    </location>
</feature>
<dbReference type="SUPFAM" id="SSF49265">
    <property type="entry name" value="Fibronectin type III"/>
    <property type="match status" value="2"/>
</dbReference>
<feature type="signal peptide" evidence="2">
    <location>
        <begin position="1"/>
        <end position="29"/>
    </location>
</feature>
<gene>
    <name evidence="4" type="ORF">ACFPN2_29615</name>
</gene>
<evidence type="ECO:0000313" key="4">
    <source>
        <dbReference type="EMBL" id="MFC4313274.1"/>
    </source>
</evidence>
<dbReference type="RefSeq" id="WP_380603441.1">
    <property type="nucleotide sequence ID" value="NZ_JBHSDU010000015.1"/>
</dbReference>
<feature type="domain" description="Fibronectin type-III" evidence="3">
    <location>
        <begin position="37"/>
        <end position="129"/>
    </location>
</feature>
<accession>A0ABV8T3H4</accession>
<reference evidence="5" key="1">
    <citation type="journal article" date="2019" name="Int. J. Syst. Evol. Microbiol.">
        <title>The Global Catalogue of Microorganisms (GCM) 10K type strain sequencing project: providing services to taxonomists for standard genome sequencing and annotation.</title>
        <authorList>
            <consortium name="The Broad Institute Genomics Platform"/>
            <consortium name="The Broad Institute Genome Sequencing Center for Infectious Disease"/>
            <person name="Wu L."/>
            <person name="Ma J."/>
        </authorList>
    </citation>
    <scope>NUCLEOTIDE SEQUENCE [LARGE SCALE GENOMIC DNA]</scope>
    <source>
        <strain evidence="5">CGMCC 1.10759</strain>
    </source>
</reference>
<dbReference type="CDD" id="cd00063">
    <property type="entry name" value="FN3"/>
    <property type="match status" value="4"/>
</dbReference>
<organism evidence="4 5">
    <name type="scientific">Steroidobacter flavus</name>
    <dbReference type="NCBI Taxonomy" id="1842136"/>
    <lineage>
        <taxon>Bacteria</taxon>
        <taxon>Pseudomonadati</taxon>
        <taxon>Pseudomonadota</taxon>
        <taxon>Gammaproteobacteria</taxon>
        <taxon>Steroidobacterales</taxon>
        <taxon>Steroidobacteraceae</taxon>
        <taxon>Steroidobacter</taxon>
    </lineage>
</organism>
<dbReference type="Pfam" id="PF00041">
    <property type="entry name" value="fn3"/>
    <property type="match status" value="3"/>
</dbReference>
<keyword evidence="2" id="KW-0732">Signal</keyword>
<dbReference type="Proteomes" id="UP001595904">
    <property type="component" value="Unassembled WGS sequence"/>
</dbReference>
<dbReference type="SMART" id="SM00060">
    <property type="entry name" value="FN3"/>
    <property type="match status" value="4"/>
</dbReference>
<dbReference type="InterPro" id="IPR036116">
    <property type="entry name" value="FN3_sf"/>
</dbReference>
<keyword evidence="1" id="KW-0393">Immunoglobulin domain</keyword>
<dbReference type="Gene3D" id="2.60.40.10">
    <property type="entry name" value="Immunoglobulins"/>
    <property type="match status" value="4"/>
</dbReference>
<feature type="domain" description="Fibronectin type-III" evidence="3">
    <location>
        <begin position="137"/>
        <end position="229"/>
    </location>
</feature>
<name>A0ABV8T3H4_9GAMM</name>
<protein>
    <submittedName>
        <fullName evidence="4">Fibronectin type III domain-containing protein</fullName>
    </submittedName>
</protein>
<keyword evidence="5" id="KW-1185">Reference proteome</keyword>
<evidence type="ECO:0000256" key="1">
    <source>
        <dbReference type="ARBA" id="ARBA00023319"/>
    </source>
</evidence>
<evidence type="ECO:0000313" key="5">
    <source>
        <dbReference type="Proteomes" id="UP001595904"/>
    </source>
</evidence>